<comment type="caution">
    <text evidence="1">The sequence shown here is derived from an EMBL/GenBank/DDBJ whole genome shotgun (WGS) entry which is preliminary data.</text>
</comment>
<keyword evidence="2" id="KW-1185">Reference proteome</keyword>
<evidence type="ECO:0000313" key="2">
    <source>
        <dbReference type="Proteomes" id="UP000292702"/>
    </source>
</evidence>
<reference evidence="1 2" key="1">
    <citation type="submission" date="2018-11" db="EMBL/GenBank/DDBJ databases">
        <title>Genome assembly of Steccherinum ochraceum LE-BIN_3174, the white-rot fungus of the Steccherinaceae family (The Residual Polyporoid clade, Polyporales, Basidiomycota).</title>
        <authorList>
            <person name="Fedorova T.V."/>
            <person name="Glazunova O.A."/>
            <person name="Landesman E.O."/>
            <person name="Moiseenko K.V."/>
            <person name="Psurtseva N.V."/>
            <person name="Savinova O.S."/>
            <person name="Shakhova N.V."/>
            <person name="Tyazhelova T.V."/>
            <person name="Vasina D.V."/>
        </authorList>
    </citation>
    <scope>NUCLEOTIDE SEQUENCE [LARGE SCALE GENOMIC DNA]</scope>
    <source>
        <strain evidence="1 2">LE-BIN_3174</strain>
    </source>
</reference>
<gene>
    <name evidence="1" type="ORF">EIP91_012398</name>
</gene>
<proteinExistence type="predicted"/>
<dbReference type="Proteomes" id="UP000292702">
    <property type="component" value="Unassembled WGS sequence"/>
</dbReference>
<accession>A0A4R0RIY4</accession>
<protein>
    <submittedName>
        <fullName evidence="1">Uncharacterized protein</fullName>
    </submittedName>
</protein>
<organism evidence="1 2">
    <name type="scientific">Steccherinum ochraceum</name>
    <dbReference type="NCBI Taxonomy" id="92696"/>
    <lineage>
        <taxon>Eukaryota</taxon>
        <taxon>Fungi</taxon>
        <taxon>Dikarya</taxon>
        <taxon>Basidiomycota</taxon>
        <taxon>Agaricomycotina</taxon>
        <taxon>Agaricomycetes</taxon>
        <taxon>Polyporales</taxon>
        <taxon>Steccherinaceae</taxon>
        <taxon>Steccherinum</taxon>
    </lineage>
</organism>
<dbReference type="EMBL" id="RWJN01000098">
    <property type="protein sequence ID" value="TCD67426.1"/>
    <property type="molecule type" value="Genomic_DNA"/>
</dbReference>
<name>A0A4R0RIY4_9APHY</name>
<evidence type="ECO:0000313" key="1">
    <source>
        <dbReference type="EMBL" id="TCD67426.1"/>
    </source>
</evidence>
<sequence length="108" mass="11630">MVSATATTVSRPRLRVNVNEHTMDTTPAPGPCPPSAAPPALDAECDHSNISVFRSSQLEIHVHSASVKMVDRGGYGASRPLPIFTDRDKIQGTGQFTWTQSCARLQVV</sequence>
<dbReference type="AlphaFoldDB" id="A0A4R0RIY4"/>